<dbReference type="AlphaFoldDB" id="A0AAW2ZJ21"/>
<proteinExistence type="predicted"/>
<name>A0AAW2ZJ21_9EUKA</name>
<evidence type="ECO:0000313" key="5">
    <source>
        <dbReference type="Proteomes" id="UP001431209"/>
    </source>
</evidence>
<sequence>MSNRRSSSLSDNVDISKEFYRNAVYKHFDYNTDVPEALTFHPTEAEFCNPIEYIKKIAPIAQPYGICKIVPPEECSLPTSLSSLTSSLTEKQFRFTTKIQNIDKLQCRNDNNRAKDYNSVLPKSKRIKLDLNKPNDLLEEEQEQQEEEFGFERIEDETSLKSFKKMADGFKSTFFQASSQSQNIQLDACAFKEAIIVSTPSPNKTRRKKKRRSEGSSSPLASPPPQPSPPQPSLHSVTNQPVNSSFVLTQHQSQHDTARNHSIHLPKVVLRKLARQAGVKRVRGVVYYTSNQDVTNTDIEGEYWNTVDCDKSSRRVTVLYGSDLDCTKVGSCFPRTWQYGWNMNKLAILNDSVLKYLYQTIPGITSPMLYVGMLFSSFCWHVEDNHLCAINYIHSGANKTWYAIPGDAAANFESVMKENLSGLFQDQPNLLHHMITMLSPRVAQKHNVPIYRMSHEAGTFYCNLFPELIMLDSTMDSTLQRASTSLLVPGFHMEGYA</sequence>
<dbReference type="GO" id="GO:0000785">
    <property type="term" value="C:chromatin"/>
    <property type="evidence" value="ECO:0007669"/>
    <property type="project" value="TreeGrafter"/>
</dbReference>
<evidence type="ECO:0000256" key="1">
    <source>
        <dbReference type="SAM" id="MobiDB-lite"/>
    </source>
</evidence>
<reference evidence="4 5" key="1">
    <citation type="submission" date="2024-03" db="EMBL/GenBank/DDBJ databases">
        <title>The Acrasis kona genome and developmental transcriptomes reveal deep origins of eukaryotic multicellular pathways.</title>
        <authorList>
            <person name="Sheikh S."/>
            <person name="Fu C.-J."/>
            <person name="Brown M.W."/>
            <person name="Baldauf S.L."/>
        </authorList>
    </citation>
    <scope>NUCLEOTIDE SEQUENCE [LARGE SCALE GENOMIC DNA]</scope>
    <source>
        <strain evidence="4 5">ATCC MYA-3509</strain>
    </source>
</reference>
<dbReference type="SUPFAM" id="SSF51197">
    <property type="entry name" value="Clavaminate synthase-like"/>
    <property type="match status" value="1"/>
</dbReference>
<dbReference type="SMART" id="SM00558">
    <property type="entry name" value="JmjC"/>
    <property type="match status" value="1"/>
</dbReference>
<comment type="caution">
    <text evidence="4">The sequence shown here is derived from an EMBL/GenBank/DDBJ whole genome shotgun (WGS) entry which is preliminary data.</text>
</comment>
<feature type="region of interest" description="Disordered" evidence="1">
    <location>
        <begin position="199"/>
        <end position="239"/>
    </location>
</feature>
<dbReference type="PANTHER" id="PTHR10694">
    <property type="entry name" value="LYSINE-SPECIFIC DEMETHYLASE"/>
    <property type="match status" value="1"/>
</dbReference>
<dbReference type="PROSITE" id="PS51184">
    <property type="entry name" value="JMJC"/>
    <property type="match status" value="1"/>
</dbReference>
<organism evidence="4 5">
    <name type="scientific">Acrasis kona</name>
    <dbReference type="NCBI Taxonomy" id="1008807"/>
    <lineage>
        <taxon>Eukaryota</taxon>
        <taxon>Discoba</taxon>
        <taxon>Heterolobosea</taxon>
        <taxon>Tetramitia</taxon>
        <taxon>Eutetramitia</taxon>
        <taxon>Acrasidae</taxon>
        <taxon>Acrasis</taxon>
    </lineage>
</organism>
<dbReference type="Pfam" id="PF02373">
    <property type="entry name" value="JmjC"/>
    <property type="match status" value="1"/>
</dbReference>
<dbReference type="Proteomes" id="UP001431209">
    <property type="component" value="Unassembled WGS sequence"/>
</dbReference>
<dbReference type="GO" id="GO:0010468">
    <property type="term" value="P:regulation of gene expression"/>
    <property type="evidence" value="ECO:0007669"/>
    <property type="project" value="TreeGrafter"/>
</dbReference>
<evidence type="ECO:0000313" key="4">
    <source>
        <dbReference type="EMBL" id="KAL0489806.1"/>
    </source>
</evidence>
<dbReference type="InterPro" id="IPR003349">
    <property type="entry name" value="JmjN"/>
</dbReference>
<dbReference type="GO" id="GO:0032452">
    <property type="term" value="F:histone demethylase activity"/>
    <property type="evidence" value="ECO:0007669"/>
    <property type="project" value="TreeGrafter"/>
</dbReference>
<feature type="compositionally biased region" description="Pro residues" evidence="1">
    <location>
        <begin position="221"/>
        <end position="232"/>
    </location>
</feature>
<dbReference type="SMART" id="SM00545">
    <property type="entry name" value="JmjN"/>
    <property type="match status" value="1"/>
</dbReference>
<dbReference type="EMBL" id="JAOPGA020001603">
    <property type="protein sequence ID" value="KAL0489806.1"/>
    <property type="molecule type" value="Genomic_DNA"/>
</dbReference>
<evidence type="ECO:0000259" key="3">
    <source>
        <dbReference type="PROSITE" id="PS51184"/>
    </source>
</evidence>
<protein>
    <recommendedName>
        <fullName evidence="6">JmjC domain-containing protein</fullName>
    </recommendedName>
</protein>
<evidence type="ECO:0000259" key="2">
    <source>
        <dbReference type="PROSITE" id="PS51183"/>
    </source>
</evidence>
<dbReference type="Gene3D" id="2.60.120.650">
    <property type="entry name" value="Cupin"/>
    <property type="match status" value="1"/>
</dbReference>
<dbReference type="GO" id="GO:0005634">
    <property type="term" value="C:nucleus"/>
    <property type="evidence" value="ECO:0007669"/>
    <property type="project" value="TreeGrafter"/>
</dbReference>
<keyword evidence="5" id="KW-1185">Reference proteome</keyword>
<feature type="domain" description="JmjN" evidence="2">
    <location>
        <begin position="37"/>
        <end position="78"/>
    </location>
</feature>
<evidence type="ECO:0008006" key="6">
    <source>
        <dbReference type="Google" id="ProtNLM"/>
    </source>
</evidence>
<dbReference type="InterPro" id="IPR003347">
    <property type="entry name" value="JmjC_dom"/>
</dbReference>
<gene>
    <name evidence="4" type="ORF">AKO1_009250</name>
</gene>
<dbReference type="PROSITE" id="PS51183">
    <property type="entry name" value="JMJN"/>
    <property type="match status" value="1"/>
</dbReference>
<accession>A0AAW2ZJ21</accession>
<dbReference type="Pfam" id="PF02375">
    <property type="entry name" value="JmjN"/>
    <property type="match status" value="1"/>
</dbReference>
<feature type="domain" description="JmjC" evidence="3">
    <location>
        <begin position="335"/>
        <end position="497"/>
    </location>
</feature>